<dbReference type="InterPro" id="IPR003329">
    <property type="entry name" value="Cytidylyl_trans"/>
</dbReference>
<protein>
    <recommendedName>
        <fullName evidence="2">CMP-N-acetylneuraminic acid synthetase</fullName>
    </recommendedName>
</protein>
<dbReference type="InterPro" id="IPR029044">
    <property type="entry name" value="Nucleotide-diphossugar_trans"/>
</dbReference>
<proteinExistence type="predicted"/>
<gene>
    <name evidence="1" type="ORF">LCGC14_0545720</name>
</gene>
<dbReference type="AlphaFoldDB" id="A0A0F9S9X4"/>
<evidence type="ECO:0000313" key="1">
    <source>
        <dbReference type="EMBL" id="KKN59092.1"/>
    </source>
</evidence>
<dbReference type="PANTHER" id="PTHR21485:SF6">
    <property type="entry name" value="N-ACYLNEURAMINATE CYTIDYLYLTRANSFERASE-RELATED"/>
    <property type="match status" value="1"/>
</dbReference>
<dbReference type="Gene3D" id="3.90.550.10">
    <property type="entry name" value="Spore Coat Polysaccharide Biosynthesis Protein SpsA, Chain A"/>
    <property type="match status" value="1"/>
</dbReference>
<dbReference type="Pfam" id="PF02348">
    <property type="entry name" value="CTP_transf_3"/>
    <property type="match status" value="1"/>
</dbReference>
<accession>A0A0F9S9X4</accession>
<evidence type="ECO:0008006" key="2">
    <source>
        <dbReference type="Google" id="ProtNLM"/>
    </source>
</evidence>
<dbReference type="InterPro" id="IPR050793">
    <property type="entry name" value="CMP-NeuNAc_synthase"/>
</dbReference>
<comment type="caution">
    <text evidence="1">The sequence shown here is derived from an EMBL/GenBank/DDBJ whole genome shotgun (WGS) entry which is preliminary data.</text>
</comment>
<dbReference type="PANTHER" id="PTHR21485">
    <property type="entry name" value="HAD SUPERFAMILY MEMBERS CMAS AND KDSC"/>
    <property type="match status" value="1"/>
</dbReference>
<dbReference type="GO" id="GO:0008781">
    <property type="term" value="F:N-acylneuraminate cytidylyltransferase activity"/>
    <property type="evidence" value="ECO:0007669"/>
    <property type="project" value="TreeGrafter"/>
</dbReference>
<dbReference type="EMBL" id="LAZR01000740">
    <property type="protein sequence ID" value="KKN59092.1"/>
    <property type="molecule type" value="Genomic_DNA"/>
</dbReference>
<organism evidence="1">
    <name type="scientific">marine sediment metagenome</name>
    <dbReference type="NCBI Taxonomy" id="412755"/>
    <lineage>
        <taxon>unclassified sequences</taxon>
        <taxon>metagenomes</taxon>
        <taxon>ecological metagenomes</taxon>
    </lineage>
</organism>
<dbReference type="CDD" id="cd02513">
    <property type="entry name" value="CMP-NeuAc_Synthase"/>
    <property type="match status" value="1"/>
</dbReference>
<dbReference type="SUPFAM" id="SSF53448">
    <property type="entry name" value="Nucleotide-diphospho-sugar transferases"/>
    <property type="match status" value="1"/>
</dbReference>
<sequence length="256" mass="29688">MKTIAIIPARANSKRIKDKNIKDFAGKPLLFWSIDIAIASNKIDEIYVSTENIQIKELVKTNYRLSEDIYGKPISIIDRPDTLSQDNSSVIDVLRHAINYLDYEECLIVLLYPTYPLRTDKLLNDVIDFAIMQGYGNTITVVKGDKKVYWYVDFTCGNKIQKILPNEIYREQDMQQPYKLAGAVHCIFSDDLTDMDQNGMSKHNFGYVIEEEALCLEVDDEEAFIRAEQIKQYRILSTICYYSNNSHYAKCHFNYN</sequence>
<reference evidence="1" key="1">
    <citation type="journal article" date="2015" name="Nature">
        <title>Complex archaea that bridge the gap between prokaryotes and eukaryotes.</title>
        <authorList>
            <person name="Spang A."/>
            <person name="Saw J.H."/>
            <person name="Jorgensen S.L."/>
            <person name="Zaremba-Niedzwiedzka K."/>
            <person name="Martijn J."/>
            <person name="Lind A.E."/>
            <person name="van Eijk R."/>
            <person name="Schleper C."/>
            <person name="Guy L."/>
            <person name="Ettema T.J."/>
        </authorList>
    </citation>
    <scope>NUCLEOTIDE SEQUENCE</scope>
</reference>
<name>A0A0F9S9X4_9ZZZZ</name>